<gene>
    <name evidence="6" type="ORF">NDI38_09295</name>
</gene>
<reference evidence="6 7" key="1">
    <citation type="submission" date="2022-04" db="EMBL/GenBank/DDBJ databases">
        <title>Positive selection, recombination, and allopatry shape intraspecific diversity of widespread and dominant cyanobacteria.</title>
        <authorList>
            <person name="Wei J."/>
            <person name="Shu W."/>
            <person name="Hu C."/>
        </authorList>
    </citation>
    <scope>NUCLEOTIDE SEQUENCE [LARGE SCALE GENOMIC DNA]</scope>
    <source>
        <strain evidence="6 7">AS-A4</strain>
    </source>
</reference>
<comment type="similarity">
    <text evidence="2">Belongs to the bacterial solute-binding protein 8 family.</text>
</comment>
<dbReference type="CDD" id="cd01146">
    <property type="entry name" value="FhuD"/>
    <property type="match status" value="1"/>
</dbReference>
<evidence type="ECO:0000313" key="6">
    <source>
        <dbReference type="EMBL" id="MEP1058632.1"/>
    </source>
</evidence>
<dbReference type="PANTHER" id="PTHR30532:SF24">
    <property type="entry name" value="FERRIC ENTEROBACTIN-BINDING PERIPLASMIC PROTEIN FEPB"/>
    <property type="match status" value="1"/>
</dbReference>
<evidence type="ECO:0000256" key="4">
    <source>
        <dbReference type="ARBA" id="ARBA00022729"/>
    </source>
</evidence>
<keyword evidence="4" id="KW-0732">Signal</keyword>
<evidence type="ECO:0000259" key="5">
    <source>
        <dbReference type="PROSITE" id="PS50983"/>
    </source>
</evidence>
<comment type="caution">
    <text evidence="6">The sequence shown here is derived from an EMBL/GenBank/DDBJ whole genome shotgun (WGS) entry which is preliminary data.</text>
</comment>
<dbReference type="Gene3D" id="3.40.50.1980">
    <property type="entry name" value="Nitrogenase molybdenum iron protein domain"/>
    <property type="match status" value="2"/>
</dbReference>
<comment type="subcellular location">
    <subcellularLocation>
        <location evidence="1">Cell envelope</location>
    </subcellularLocation>
</comment>
<accession>A0ABV0KHC3</accession>
<dbReference type="Proteomes" id="UP001476950">
    <property type="component" value="Unassembled WGS sequence"/>
</dbReference>
<dbReference type="SUPFAM" id="SSF53807">
    <property type="entry name" value="Helical backbone' metal receptor"/>
    <property type="match status" value="1"/>
</dbReference>
<evidence type="ECO:0000256" key="3">
    <source>
        <dbReference type="ARBA" id="ARBA00022448"/>
    </source>
</evidence>
<keyword evidence="3" id="KW-0813">Transport</keyword>
<organism evidence="6 7">
    <name type="scientific">Stenomitos frigidus AS-A4</name>
    <dbReference type="NCBI Taxonomy" id="2933935"/>
    <lineage>
        <taxon>Bacteria</taxon>
        <taxon>Bacillati</taxon>
        <taxon>Cyanobacteriota</taxon>
        <taxon>Cyanophyceae</taxon>
        <taxon>Leptolyngbyales</taxon>
        <taxon>Leptolyngbyaceae</taxon>
        <taxon>Stenomitos</taxon>
    </lineage>
</organism>
<feature type="domain" description="Fe/B12 periplasmic-binding" evidence="5">
    <location>
        <begin position="74"/>
        <end position="347"/>
    </location>
</feature>
<dbReference type="InterPro" id="IPR051313">
    <property type="entry name" value="Bact_iron-sidero_bind"/>
</dbReference>
<keyword evidence="7" id="KW-1185">Reference proteome</keyword>
<dbReference type="PROSITE" id="PS50983">
    <property type="entry name" value="FE_B12_PBP"/>
    <property type="match status" value="1"/>
</dbReference>
<name>A0ABV0KHC3_9CYAN</name>
<evidence type="ECO:0000256" key="2">
    <source>
        <dbReference type="ARBA" id="ARBA00008814"/>
    </source>
</evidence>
<proteinExistence type="inferred from homology"/>
<dbReference type="InterPro" id="IPR002491">
    <property type="entry name" value="ABC_transptr_periplasmic_BD"/>
</dbReference>
<evidence type="ECO:0000313" key="7">
    <source>
        <dbReference type="Proteomes" id="UP001476950"/>
    </source>
</evidence>
<protein>
    <submittedName>
        <fullName evidence="6">Iron-siderophore ABC transporter substrate-binding protein</fullName>
    </submittedName>
</protein>
<dbReference type="Pfam" id="PF01497">
    <property type="entry name" value="Peripla_BP_2"/>
    <property type="match status" value="1"/>
</dbReference>
<evidence type="ECO:0000256" key="1">
    <source>
        <dbReference type="ARBA" id="ARBA00004196"/>
    </source>
</evidence>
<dbReference type="RefSeq" id="WP_190447284.1">
    <property type="nucleotide sequence ID" value="NZ_JAMPLM010000006.1"/>
</dbReference>
<dbReference type="EMBL" id="JAMPLM010000006">
    <property type="protein sequence ID" value="MEP1058632.1"/>
    <property type="molecule type" value="Genomic_DNA"/>
</dbReference>
<dbReference type="PANTHER" id="PTHR30532">
    <property type="entry name" value="IRON III DICITRATE-BINDING PERIPLASMIC PROTEIN"/>
    <property type="match status" value="1"/>
</dbReference>
<sequence>MAEPTAQAIKRGELQAKGSTRLLLLTTLAVFSISGCIAPGKHKRVIHSPADSNTVCQGIQHRSGTTKVCGQLLDVVALDPHALDLLLALGIQPIGYAEDRRALVGSPTSGKPTIQIKYLGDRLTRPPIHVGTWQFPSLETILKLKPDLILGRIQPSLYANLTQIAPTLPLATSDQERWQNSLLKLGKAMNREALAQATIAQHQQRMAITRTDLKPLTQRAKILLLSVSAMNQIQIFTDDTYAGGLLKELGFQLVVPEPLPMQQSEINISLETLPQLQTDTIIVMASGNSSVESVSKAWWNNAILRSLPASQTQRVYFVDYQLWSRIEGPISAELILKQIRSLLLAPTIETKV</sequence>